<keyword evidence="3" id="KW-1185">Reference proteome</keyword>
<gene>
    <name evidence="2" type="ORF">AOQ84DRAFT_333441</name>
</gene>
<dbReference type="InterPro" id="IPR010730">
    <property type="entry name" value="HET"/>
</dbReference>
<sequence>MHNLKLPNRVLDLSLLTSNGKVVLSERSTDTSLYACLSHCWGKNRPLVTTSETLAQHKLGISYNKLPKTFQDAITFVCRMSIRYLWIDSLCIIQDDEEDWRRESALMADIYRNAVITLAASAATNSTDGLFSSASAKYLGREVKCLKNCADNHGFYFFQERLLGPRVLHFGDLELLWECTEQSHCECGGRLSMPGSWPSEKKFFHAALLDVLPSRHVSNIWREMVQDYTRMFLTFEKDIFPAISGAAKAMEAATKSRYLAGLWECSIIEDLLWSTSEPGKAQRPSVWRAPTFSWASV</sequence>
<evidence type="ECO:0000313" key="2">
    <source>
        <dbReference type="EMBL" id="OCL12919.1"/>
    </source>
</evidence>
<accession>A0A8E2JXL2</accession>
<reference evidence="2 3" key="1">
    <citation type="journal article" date="2016" name="Nat. Commun.">
        <title>Ectomycorrhizal ecology is imprinted in the genome of the dominant symbiotic fungus Cenococcum geophilum.</title>
        <authorList>
            <consortium name="DOE Joint Genome Institute"/>
            <person name="Peter M."/>
            <person name="Kohler A."/>
            <person name="Ohm R.A."/>
            <person name="Kuo A."/>
            <person name="Krutzmann J."/>
            <person name="Morin E."/>
            <person name="Arend M."/>
            <person name="Barry K.W."/>
            <person name="Binder M."/>
            <person name="Choi C."/>
            <person name="Clum A."/>
            <person name="Copeland A."/>
            <person name="Grisel N."/>
            <person name="Haridas S."/>
            <person name="Kipfer T."/>
            <person name="LaButti K."/>
            <person name="Lindquist E."/>
            <person name="Lipzen A."/>
            <person name="Maire R."/>
            <person name="Meier B."/>
            <person name="Mihaltcheva S."/>
            <person name="Molinier V."/>
            <person name="Murat C."/>
            <person name="Poggeler S."/>
            <person name="Quandt C.A."/>
            <person name="Sperisen C."/>
            <person name="Tritt A."/>
            <person name="Tisserant E."/>
            <person name="Crous P.W."/>
            <person name="Henrissat B."/>
            <person name="Nehls U."/>
            <person name="Egli S."/>
            <person name="Spatafora J.W."/>
            <person name="Grigoriev I.V."/>
            <person name="Martin F.M."/>
        </authorList>
    </citation>
    <scope>NUCLEOTIDE SEQUENCE [LARGE SCALE GENOMIC DNA]</scope>
    <source>
        <strain evidence="2 3">CBS 207.34</strain>
    </source>
</reference>
<dbReference type="PANTHER" id="PTHR33112:SF16">
    <property type="entry name" value="HETEROKARYON INCOMPATIBILITY DOMAIN-CONTAINING PROTEIN"/>
    <property type="match status" value="1"/>
</dbReference>
<dbReference type="AlphaFoldDB" id="A0A8E2JXL2"/>
<dbReference type="Proteomes" id="UP000250140">
    <property type="component" value="Unassembled WGS sequence"/>
</dbReference>
<name>A0A8E2JXL2_9PEZI</name>
<evidence type="ECO:0000313" key="3">
    <source>
        <dbReference type="Proteomes" id="UP000250140"/>
    </source>
</evidence>
<dbReference type="OrthoDB" id="5362512at2759"/>
<protein>
    <submittedName>
        <fullName evidence="2">HET-domain-containing protein</fullName>
    </submittedName>
</protein>
<feature type="non-terminal residue" evidence="2">
    <location>
        <position position="297"/>
    </location>
</feature>
<dbReference type="Pfam" id="PF06985">
    <property type="entry name" value="HET"/>
    <property type="match status" value="1"/>
</dbReference>
<evidence type="ECO:0000259" key="1">
    <source>
        <dbReference type="Pfam" id="PF06985"/>
    </source>
</evidence>
<proteinExistence type="predicted"/>
<dbReference type="EMBL" id="KV748809">
    <property type="protein sequence ID" value="OCL12919.1"/>
    <property type="molecule type" value="Genomic_DNA"/>
</dbReference>
<dbReference type="PANTHER" id="PTHR33112">
    <property type="entry name" value="DOMAIN PROTEIN, PUTATIVE-RELATED"/>
    <property type="match status" value="1"/>
</dbReference>
<feature type="domain" description="Heterokaryon incompatibility" evidence="1">
    <location>
        <begin position="34"/>
        <end position="139"/>
    </location>
</feature>
<organism evidence="2 3">
    <name type="scientific">Glonium stellatum</name>
    <dbReference type="NCBI Taxonomy" id="574774"/>
    <lineage>
        <taxon>Eukaryota</taxon>
        <taxon>Fungi</taxon>
        <taxon>Dikarya</taxon>
        <taxon>Ascomycota</taxon>
        <taxon>Pezizomycotina</taxon>
        <taxon>Dothideomycetes</taxon>
        <taxon>Pleosporomycetidae</taxon>
        <taxon>Gloniales</taxon>
        <taxon>Gloniaceae</taxon>
        <taxon>Glonium</taxon>
    </lineage>
</organism>